<protein>
    <submittedName>
        <fullName evidence="7">4-cresol dehydrogenase (Hydroxylating)</fullName>
    </submittedName>
</protein>
<dbReference type="GO" id="GO:0004458">
    <property type="term" value="F:D-lactate dehydrogenase (cytochrome) activity"/>
    <property type="evidence" value="ECO:0007669"/>
    <property type="project" value="TreeGrafter"/>
</dbReference>
<evidence type="ECO:0000313" key="7">
    <source>
        <dbReference type="EMBL" id="SOD94371.1"/>
    </source>
</evidence>
<dbReference type="RefSeq" id="WP_200814514.1">
    <property type="nucleotide sequence ID" value="NZ_OCNK01000001.1"/>
</dbReference>
<dbReference type="PANTHER" id="PTHR11748">
    <property type="entry name" value="D-LACTATE DEHYDROGENASE"/>
    <property type="match status" value="1"/>
</dbReference>
<evidence type="ECO:0000256" key="1">
    <source>
        <dbReference type="ARBA" id="ARBA00008000"/>
    </source>
</evidence>
<dbReference type="InterPro" id="IPR006094">
    <property type="entry name" value="Oxid_FAD_bind_N"/>
</dbReference>
<dbReference type="InterPro" id="IPR036318">
    <property type="entry name" value="FAD-bd_PCMH-like_sf"/>
</dbReference>
<dbReference type="Gene3D" id="3.30.465.10">
    <property type="match status" value="1"/>
</dbReference>
<accession>A0A286GFS9</accession>
<feature type="domain" description="FAD-binding PCMH-type" evidence="6">
    <location>
        <begin position="69"/>
        <end position="253"/>
    </location>
</feature>
<dbReference type="InterPro" id="IPR016164">
    <property type="entry name" value="FAD-linked_Oxase-like_C"/>
</dbReference>
<keyword evidence="4" id="KW-0560">Oxidoreductase</keyword>
<dbReference type="PROSITE" id="PS51387">
    <property type="entry name" value="FAD_PCMH"/>
    <property type="match status" value="1"/>
</dbReference>
<organism evidence="7 8">
    <name type="scientific">Blastococcus haudaquaticus</name>
    <dbReference type="NCBI Taxonomy" id="1938745"/>
    <lineage>
        <taxon>Bacteria</taxon>
        <taxon>Bacillati</taxon>
        <taxon>Actinomycetota</taxon>
        <taxon>Actinomycetes</taxon>
        <taxon>Geodermatophilales</taxon>
        <taxon>Geodermatophilaceae</taxon>
        <taxon>Blastococcus</taxon>
    </lineage>
</organism>
<dbReference type="EMBL" id="OCNK01000001">
    <property type="protein sequence ID" value="SOD94371.1"/>
    <property type="molecule type" value="Genomic_DNA"/>
</dbReference>
<dbReference type="SUPFAM" id="SSF56176">
    <property type="entry name" value="FAD-binding/transporter-associated domain-like"/>
    <property type="match status" value="1"/>
</dbReference>
<dbReference type="SUPFAM" id="SSF55103">
    <property type="entry name" value="FAD-linked oxidases, C-terminal domain"/>
    <property type="match status" value="1"/>
</dbReference>
<evidence type="ECO:0000313" key="8">
    <source>
        <dbReference type="Proteomes" id="UP000219482"/>
    </source>
</evidence>
<name>A0A286GFS9_9ACTN</name>
<keyword evidence="2" id="KW-0285">Flavoprotein</keyword>
<gene>
    <name evidence="7" type="ORF">SAMN06272739_0732</name>
</gene>
<dbReference type="AlphaFoldDB" id="A0A286GFS9"/>
<dbReference type="Gene3D" id="3.40.462.10">
    <property type="entry name" value="FAD-linked oxidases, C-terminal domain"/>
    <property type="match status" value="1"/>
</dbReference>
<dbReference type="InterPro" id="IPR016170">
    <property type="entry name" value="Cytok_DH_C_sf"/>
</dbReference>
<comment type="similarity">
    <text evidence="1">Belongs to the FAD-binding oxidoreductase/transferase type 4 family.</text>
</comment>
<dbReference type="Gene3D" id="3.30.43.10">
    <property type="entry name" value="Uridine Diphospho-n-acetylenolpyruvylglucosamine Reductase, domain 2"/>
    <property type="match status" value="1"/>
</dbReference>
<dbReference type="GO" id="GO:0008720">
    <property type="term" value="F:D-lactate dehydrogenase (NAD+) activity"/>
    <property type="evidence" value="ECO:0007669"/>
    <property type="project" value="TreeGrafter"/>
</dbReference>
<dbReference type="Proteomes" id="UP000219482">
    <property type="component" value="Unassembled WGS sequence"/>
</dbReference>
<feature type="region of interest" description="Disordered" evidence="5">
    <location>
        <begin position="1"/>
        <end position="26"/>
    </location>
</feature>
<proteinExistence type="inferred from homology"/>
<dbReference type="Pfam" id="PF01565">
    <property type="entry name" value="FAD_binding_4"/>
    <property type="match status" value="1"/>
</dbReference>
<reference evidence="8" key="1">
    <citation type="submission" date="2017-09" db="EMBL/GenBank/DDBJ databases">
        <authorList>
            <person name="Varghese N."/>
            <person name="Submissions S."/>
        </authorList>
    </citation>
    <scope>NUCLEOTIDE SEQUENCE [LARGE SCALE GENOMIC DNA]</scope>
    <source>
        <strain evidence="8">DSM 44270</strain>
    </source>
</reference>
<dbReference type="InterPro" id="IPR016169">
    <property type="entry name" value="FAD-bd_PCMH_sub2"/>
</dbReference>
<evidence type="ECO:0000256" key="5">
    <source>
        <dbReference type="SAM" id="MobiDB-lite"/>
    </source>
</evidence>
<keyword evidence="3" id="KW-0274">FAD</keyword>
<evidence type="ECO:0000259" key="6">
    <source>
        <dbReference type="PROSITE" id="PS51387"/>
    </source>
</evidence>
<dbReference type="GO" id="GO:0071949">
    <property type="term" value="F:FAD binding"/>
    <property type="evidence" value="ECO:0007669"/>
    <property type="project" value="InterPro"/>
</dbReference>
<dbReference type="PANTHER" id="PTHR11748:SF111">
    <property type="entry name" value="D-LACTATE DEHYDROGENASE, MITOCHONDRIAL-RELATED"/>
    <property type="match status" value="1"/>
</dbReference>
<evidence type="ECO:0000256" key="4">
    <source>
        <dbReference type="ARBA" id="ARBA00023002"/>
    </source>
</evidence>
<dbReference type="GO" id="GO:1903457">
    <property type="term" value="P:lactate catabolic process"/>
    <property type="evidence" value="ECO:0007669"/>
    <property type="project" value="TreeGrafter"/>
</dbReference>
<evidence type="ECO:0000256" key="2">
    <source>
        <dbReference type="ARBA" id="ARBA00022630"/>
    </source>
</evidence>
<sequence length="520" mass="55397">MTTADLPDARTSTLALPAPRRTPAPDVGGTHEALLAAAAVVGTSRVVSAVDEQGRAVPIARSGNVSMFRSRSVLGTVRPRTPQQARAVVLAFDRFPDACGLQALSTGRNWGLGSREPAFDDVVTLDLGDLTEIRELDLARGYAVIDPGVTQGQLAARLTGTDRMVNVTNSASCTSIVGNAVERGVGFRAQRVDDLLGLEVVLPDGDLVRVGWWPEAERATPAYPHGLGPGLLPLFLQSDLGIVTGAVVRLLPRPERQRVVRVSFPGDRLVPAVDAIRGWLVAGLVDAVPKLYDDAATNRYGGSADAGEFVAHLCVDGTARTIDVLVDLLVAEARATGAFTDVDCAEEPADLVARDVVANYAGDPTHNDAVFGATFGTPPEGLDDSGQGWLFFLPLVPFTGADVAAANRLKEQLAVETGVRFGSVLHGLSTEYADFVMSVRFGPEDRDAVHAALDRAHELFVGAGFLPYRLDVDHADWTDRVAPDAAARNLTLRLKRLLDPHDTIAPSRYGHPRPEGWNGR</sequence>
<dbReference type="InterPro" id="IPR016166">
    <property type="entry name" value="FAD-bd_PCMH"/>
</dbReference>
<evidence type="ECO:0000256" key="3">
    <source>
        <dbReference type="ARBA" id="ARBA00022827"/>
    </source>
</evidence>
<feature type="compositionally biased region" description="Low complexity" evidence="5">
    <location>
        <begin position="13"/>
        <end position="25"/>
    </location>
</feature>
<keyword evidence="8" id="KW-1185">Reference proteome</keyword>
<dbReference type="InterPro" id="IPR016167">
    <property type="entry name" value="FAD-bd_PCMH_sub1"/>
</dbReference>